<gene>
    <name evidence="1" type="ORF">MTR67_030802</name>
</gene>
<keyword evidence="2" id="KW-1185">Reference proteome</keyword>
<dbReference type="SUPFAM" id="SSF56672">
    <property type="entry name" value="DNA/RNA polymerases"/>
    <property type="match status" value="1"/>
</dbReference>
<protein>
    <submittedName>
        <fullName evidence="1">Uncharacterized protein</fullName>
    </submittedName>
</protein>
<sequence>MGLTIRLIILRGQQSGGDDSALMTWAQFSEAFLRKYETRFHELETRAALLMSTEHERGTQGGPHVGRSGGRVGRNNILSHDRHINIGIDVELNMQPISVLPYRMALAELRELKEKLQDLLAKGFIRPVVSP</sequence>
<dbReference type="Proteomes" id="UP001234989">
    <property type="component" value="Chromosome 7"/>
</dbReference>
<name>A0AAF0U1A3_SOLVR</name>
<dbReference type="EMBL" id="CP133618">
    <property type="protein sequence ID" value="WMV37417.1"/>
    <property type="molecule type" value="Genomic_DNA"/>
</dbReference>
<proteinExistence type="predicted"/>
<dbReference type="AlphaFoldDB" id="A0AAF0U1A3"/>
<dbReference type="InterPro" id="IPR043502">
    <property type="entry name" value="DNA/RNA_pol_sf"/>
</dbReference>
<accession>A0AAF0U1A3</accession>
<evidence type="ECO:0000313" key="2">
    <source>
        <dbReference type="Proteomes" id="UP001234989"/>
    </source>
</evidence>
<reference evidence="1" key="1">
    <citation type="submission" date="2023-08" db="EMBL/GenBank/DDBJ databases">
        <title>A de novo genome assembly of Solanum verrucosum Schlechtendal, a Mexican diploid species geographically isolated from the other diploid A-genome species in potato relatives.</title>
        <authorList>
            <person name="Hosaka K."/>
        </authorList>
    </citation>
    <scope>NUCLEOTIDE SEQUENCE</scope>
    <source>
        <tissue evidence="1">Young leaves</tissue>
    </source>
</reference>
<dbReference type="Gene3D" id="3.10.10.10">
    <property type="entry name" value="HIV Type 1 Reverse Transcriptase, subunit A, domain 1"/>
    <property type="match status" value="1"/>
</dbReference>
<evidence type="ECO:0000313" key="1">
    <source>
        <dbReference type="EMBL" id="WMV37417.1"/>
    </source>
</evidence>
<organism evidence="1 2">
    <name type="scientific">Solanum verrucosum</name>
    <dbReference type="NCBI Taxonomy" id="315347"/>
    <lineage>
        <taxon>Eukaryota</taxon>
        <taxon>Viridiplantae</taxon>
        <taxon>Streptophyta</taxon>
        <taxon>Embryophyta</taxon>
        <taxon>Tracheophyta</taxon>
        <taxon>Spermatophyta</taxon>
        <taxon>Magnoliopsida</taxon>
        <taxon>eudicotyledons</taxon>
        <taxon>Gunneridae</taxon>
        <taxon>Pentapetalae</taxon>
        <taxon>asterids</taxon>
        <taxon>lamiids</taxon>
        <taxon>Solanales</taxon>
        <taxon>Solanaceae</taxon>
        <taxon>Solanoideae</taxon>
        <taxon>Solaneae</taxon>
        <taxon>Solanum</taxon>
    </lineage>
</organism>